<evidence type="ECO:0000313" key="11">
    <source>
        <dbReference type="Proteomes" id="UP000789390"/>
    </source>
</evidence>
<keyword evidence="11" id="KW-1185">Reference proteome</keyword>
<dbReference type="PANTHER" id="PTHR46179:SF25">
    <property type="entry name" value="METAL RESPONSE ELEMENT-BINDING TRANSCRIPTION FACTOR-1, ISOFORM C"/>
    <property type="match status" value="1"/>
</dbReference>
<dbReference type="Pfam" id="PF00096">
    <property type="entry name" value="zf-C2H2"/>
    <property type="match status" value="4"/>
</dbReference>
<evidence type="ECO:0000256" key="6">
    <source>
        <dbReference type="ARBA" id="ARBA00023242"/>
    </source>
</evidence>
<dbReference type="GO" id="GO:0006357">
    <property type="term" value="P:regulation of transcription by RNA polymerase II"/>
    <property type="evidence" value="ECO:0007669"/>
    <property type="project" value="TreeGrafter"/>
</dbReference>
<dbReference type="PROSITE" id="PS00028">
    <property type="entry name" value="ZINC_FINGER_C2H2_1"/>
    <property type="match status" value="6"/>
</dbReference>
<feature type="domain" description="C2H2-type" evidence="9">
    <location>
        <begin position="202"/>
        <end position="231"/>
    </location>
</feature>
<dbReference type="InterPro" id="IPR036236">
    <property type="entry name" value="Znf_C2H2_sf"/>
</dbReference>
<evidence type="ECO:0000256" key="1">
    <source>
        <dbReference type="ARBA" id="ARBA00004123"/>
    </source>
</evidence>
<keyword evidence="3" id="KW-0677">Repeat</keyword>
<evidence type="ECO:0000256" key="7">
    <source>
        <dbReference type="PROSITE-ProRule" id="PRU00042"/>
    </source>
</evidence>
<evidence type="ECO:0000256" key="4">
    <source>
        <dbReference type="ARBA" id="ARBA00022771"/>
    </source>
</evidence>
<evidence type="ECO:0000256" key="5">
    <source>
        <dbReference type="ARBA" id="ARBA00022833"/>
    </source>
</evidence>
<sequence length="603" mass="66942">MELDDDSRSMFAFDGNSNASLTNLLLPVYQQDKIANIQDYLDVSIDLNNCFDDDLNASEKSVTSLQNLPTQTESTDQDVENQGYIQHTISANEICMQINPGSSNCMPSQPSHAMLTIESINSETDERTKTRFRCRYEGCKRTYSSAGNLKAHTKSHTDTGDNVNFKTGEYTFKCNEEECGKAFLNSHSLKIHVRVHTKDRPYGCDIVGCEKNFNTLYRLKAHQRVHNGTTFKCEQSGCVKFFTTLSDLRKHKRVHSGDRPFKCEHENCNKSFRNSHHLKSHMLSHTGERPYACSDTACGRTFAKRNSWKLHLLKHEKSASHYDECDETIGRQVLNSVNPDEIRLTTVPSVDGVQAYAVIPLSAESVNRMTQRSGMSLEQLLTDRNLALQPSDVIDPLADSPTSSNIEDNSQSMQGKPTDDESADITEVDQSETVSSARVLTDHGSFHHSQMDQSEELMEDEDCDRLLKDVAAAVDICRCNPCRCDPLLNDCSVSCNPVVDSSLTEEPRTGKNCGCGCGSKKTTESMANKSANRMTGCGCNCEGNSPLTGDLNSVQHPVSMSSCHPPEALPSCSQSADSDPCCIVVCLKHLKRQYLMDRPKCCA</sequence>
<evidence type="ECO:0000256" key="2">
    <source>
        <dbReference type="ARBA" id="ARBA00022723"/>
    </source>
</evidence>
<evidence type="ECO:0000256" key="3">
    <source>
        <dbReference type="ARBA" id="ARBA00022737"/>
    </source>
</evidence>
<feature type="domain" description="C2H2-type" evidence="9">
    <location>
        <begin position="291"/>
        <end position="320"/>
    </location>
</feature>
<dbReference type="InterPro" id="IPR013087">
    <property type="entry name" value="Znf_C2H2_type"/>
</dbReference>
<protein>
    <recommendedName>
        <fullName evidence="9">C2H2-type domain-containing protein</fullName>
    </recommendedName>
</protein>
<keyword evidence="5" id="KW-0862">Zinc</keyword>
<dbReference type="FunFam" id="3.30.160.60:FF:000072">
    <property type="entry name" value="zinc finger protein 143 isoform X1"/>
    <property type="match status" value="1"/>
</dbReference>
<feature type="domain" description="C2H2-type" evidence="9">
    <location>
        <begin position="261"/>
        <end position="290"/>
    </location>
</feature>
<feature type="region of interest" description="Disordered" evidence="8">
    <location>
        <begin position="393"/>
        <end position="424"/>
    </location>
</feature>
<comment type="caution">
    <text evidence="10">The sequence shown here is derived from an EMBL/GenBank/DDBJ whole genome shotgun (WGS) entry which is preliminary data.</text>
</comment>
<dbReference type="GO" id="GO:0005634">
    <property type="term" value="C:nucleus"/>
    <property type="evidence" value="ECO:0007669"/>
    <property type="project" value="UniProtKB-SubCell"/>
</dbReference>
<dbReference type="AlphaFoldDB" id="A0A8J2RSG8"/>
<keyword evidence="4 7" id="KW-0863">Zinc-finger</keyword>
<keyword evidence="6" id="KW-0539">Nucleus</keyword>
<dbReference type="SUPFAM" id="SSF57667">
    <property type="entry name" value="beta-beta-alpha zinc fingers"/>
    <property type="match status" value="4"/>
</dbReference>
<keyword evidence="2" id="KW-0479">Metal-binding</keyword>
<dbReference type="OrthoDB" id="6145499at2759"/>
<comment type="subcellular location">
    <subcellularLocation>
        <location evidence="1">Nucleus</location>
    </subcellularLocation>
</comment>
<gene>
    <name evidence="10" type="ORF">DGAL_LOCUS10623</name>
</gene>
<dbReference type="PANTHER" id="PTHR46179">
    <property type="entry name" value="ZINC FINGER PROTEIN"/>
    <property type="match status" value="1"/>
</dbReference>
<evidence type="ECO:0000313" key="10">
    <source>
        <dbReference type="EMBL" id="CAH0107331.1"/>
    </source>
</evidence>
<feature type="domain" description="C2H2-type" evidence="9">
    <location>
        <begin position="231"/>
        <end position="260"/>
    </location>
</feature>
<feature type="domain" description="C2H2-type" evidence="9">
    <location>
        <begin position="132"/>
        <end position="161"/>
    </location>
</feature>
<dbReference type="FunFam" id="3.30.160.60:FF:001102">
    <property type="entry name" value="Transcription factor IIIA"/>
    <property type="match status" value="1"/>
</dbReference>
<dbReference type="EMBL" id="CAKKLH010000268">
    <property type="protein sequence ID" value="CAH0107331.1"/>
    <property type="molecule type" value="Genomic_DNA"/>
</dbReference>
<dbReference type="FunFam" id="3.30.160.60:FF:000349">
    <property type="entry name" value="metal regulatory transcription factor 1"/>
    <property type="match status" value="1"/>
</dbReference>
<dbReference type="Gene3D" id="3.30.160.60">
    <property type="entry name" value="Classic Zinc Finger"/>
    <property type="match status" value="6"/>
</dbReference>
<proteinExistence type="predicted"/>
<dbReference type="Proteomes" id="UP000789390">
    <property type="component" value="Unassembled WGS sequence"/>
</dbReference>
<dbReference type="SMART" id="SM00355">
    <property type="entry name" value="ZnF_C2H2"/>
    <property type="match status" value="6"/>
</dbReference>
<feature type="compositionally biased region" description="Polar residues" evidence="8">
    <location>
        <begin position="400"/>
        <end position="415"/>
    </location>
</feature>
<name>A0A8J2RSG8_9CRUS</name>
<reference evidence="10" key="1">
    <citation type="submission" date="2021-11" db="EMBL/GenBank/DDBJ databases">
        <authorList>
            <person name="Schell T."/>
        </authorList>
    </citation>
    <scope>NUCLEOTIDE SEQUENCE</scope>
    <source>
        <strain evidence="10">M5</strain>
    </source>
</reference>
<dbReference type="FunFam" id="3.30.160.60:FF:000125">
    <property type="entry name" value="Putative zinc finger protein 143"/>
    <property type="match status" value="1"/>
</dbReference>
<dbReference type="GO" id="GO:0008270">
    <property type="term" value="F:zinc ion binding"/>
    <property type="evidence" value="ECO:0007669"/>
    <property type="project" value="UniProtKB-KW"/>
</dbReference>
<dbReference type="PROSITE" id="PS50157">
    <property type="entry name" value="ZINC_FINGER_C2H2_2"/>
    <property type="match status" value="6"/>
</dbReference>
<evidence type="ECO:0000259" key="9">
    <source>
        <dbReference type="PROSITE" id="PS50157"/>
    </source>
</evidence>
<evidence type="ECO:0000256" key="8">
    <source>
        <dbReference type="SAM" id="MobiDB-lite"/>
    </source>
</evidence>
<feature type="domain" description="C2H2-type" evidence="9">
    <location>
        <begin position="172"/>
        <end position="201"/>
    </location>
</feature>
<dbReference type="InterPro" id="IPR051061">
    <property type="entry name" value="Zinc_finger_trans_reg"/>
</dbReference>
<organism evidence="10 11">
    <name type="scientific">Daphnia galeata</name>
    <dbReference type="NCBI Taxonomy" id="27404"/>
    <lineage>
        <taxon>Eukaryota</taxon>
        <taxon>Metazoa</taxon>
        <taxon>Ecdysozoa</taxon>
        <taxon>Arthropoda</taxon>
        <taxon>Crustacea</taxon>
        <taxon>Branchiopoda</taxon>
        <taxon>Diplostraca</taxon>
        <taxon>Cladocera</taxon>
        <taxon>Anomopoda</taxon>
        <taxon>Daphniidae</taxon>
        <taxon>Daphnia</taxon>
    </lineage>
</organism>
<accession>A0A8J2RSG8</accession>